<proteinExistence type="predicted"/>
<keyword evidence="2" id="KW-1185">Reference proteome</keyword>
<accession>D8ITN1</accession>
<dbReference type="HOGENOM" id="CLU_2935237_0_0_4"/>
<reference evidence="1 2" key="1">
    <citation type="submission" date="2010-04" db="EMBL/GenBank/DDBJ databases">
        <title>The genome of Herbaspirillum seropedicae SmR1, an endophytic, nitrogen-fixing, plant-growth promoting beta-Proteobacteria.</title>
        <authorList>
            <person name="Pedrosa F.O."/>
            <person name="Monteiro R.A."/>
            <person name="Wassem R."/>
            <person name="Cruz L.M."/>
            <person name="Ayub R.A."/>
            <person name="Colauto N.B."/>
            <person name="Fernandez M.A."/>
            <person name="Fungaro M.H.P."/>
            <person name="Grisard E.C."/>
            <person name="Hungria M."/>
            <person name="Madeira H.M.F."/>
            <person name="Nodari R.O."/>
            <person name="Osaku C.A."/>
            <person name="Petzl-Erler M.L."/>
            <person name="Terenzi H."/>
            <person name="Vieira L.G.E."/>
            <person name="Almeida M.I.M."/>
            <person name="Alves L.R."/>
            <person name="Arantes O.M.N."/>
            <person name="Balsanelli E."/>
            <person name="Barcellos F.G."/>
            <person name="Baura V.A."/>
            <person name="Binde D.R."/>
            <person name="Campo R.J."/>
            <person name="Chubatsu L.S."/>
            <person name="Chueire L.M.O."/>
            <person name="Ciferri R.R."/>
            <person name="Correa L.C."/>
            <person name="da Conceicao Silva J.L."/>
            <person name="Dabul A.N.G."/>
            <person name="Dambros B.P."/>
            <person name="Faoro H."/>
            <person name="Favetti A."/>
            <person name="Friedermann G."/>
            <person name="Furlaneto M.C."/>
            <person name="Gasques L.S."/>
            <person name="Gimenes C.C.T."/>
            <person name="Gioppo N.M.R."/>
            <person name="Glienke-Blanco C."/>
            <person name="Godoy L.P."/>
            <person name="Guerra M.P."/>
            <person name="Karp S."/>
            <person name="Kava-Cordeiro V."/>
            <person name="Margarido V.P."/>
            <person name="Mathioni S.M."/>
            <person name="Menck-Soares M.A."/>
            <person name="Murace N.K."/>
            <person name="Nicolas M.F."/>
            <person name="Oliveira C.E.C."/>
            <person name="Pagnan N.A.B."/>
            <person name="Pamphile J.A."/>
            <person name="Patussi E.V."/>
            <person name="Pereira L.F.P."/>
            <person name="Pereira-Ferrari L."/>
            <person name="Pinto F.G.S."/>
            <person name="Precoma C."/>
            <person name="Prioli A.J."/>
            <person name="Prioli S.M.A.P."/>
            <person name="Raittz R.T."/>
            <person name="Ramos H.J.O."/>
            <person name="Ribeiro E.M.S.F."/>
            <person name="Rigo L.U."/>
            <person name="Rocha C.L.M.S.C."/>
            <person name="Rocha S.N."/>
            <person name="Santos K."/>
            <person name="Satori D."/>
            <person name="Silva A.G."/>
            <person name="Simao R.C.G."/>
            <person name="Soares M.A.M."/>
            <person name="Souza E.M."/>
            <person name="Steffens M.B.R."/>
            <person name="Steindel M."/>
            <person name="Tadra-Sfeir M.Z."/>
            <person name="Takahashi E.K."/>
            <person name="Torres R.A."/>
            <person name="Valle J.S."/>
            <person name="Vernal J.I."/>
            <person name="Vilas-Boas L.A."/>
            <person name="Watanabe M.A.E."/>
            <person name="Weiss V.A."/>
            <person name="Yates M.A."/>
            <person name="Souza E.M."/>
        </authorList>
    </citation>
    <scope>NUCLEOTIDE SEQUENCE [LARGE SCALE GENOMIC DNA]</scope>
    <source>
        <strain evidence="1 2">SmR1</strain>
    </source>
</reference>
<protein>
    <submittedName>
        <fullName evidence="1">Uncharacterized protein</fullName>
    </submittedName>
</protein>
<dbReference type="EMBL" id="CP002039">
    <property type="protein sequence ID" value="ADJ65661.1"/>
    <property type="molecule type" value="Genomic_DNA"/>
</dbReference>
<dbReference type="Proteomes" id="UP000000329">
    <property type="component" value="Chromosome"/>
</dbReference>
<evidence type="ECO:0000313" key="1">
    <source>
        <dbReference type="EMBL" id="ADJ65661.1"/>
    </source>
</evidence>
<sequence>MRLPSRPAFANRRASCGATRLLIRQREQSASAPGRLPQCCGAVSKRDGWASQVGQRSNGS</sequence>
<dbReference type="AlphaFoldDB" id="D8ITN1"/>
<dbReference type="KEGG" id="hse:Hsero_4192"/>
<gene>
    <name evidence="1" type="ordered locus">Hsero_4192</name>
</gene>
<dbReference type="STRING" id="757424.Hsero_4192"/>
<name>D8ITN1_HERSS</name>
<organism evidence="1 2">
    <name type="scientific">Herbaspirillum seropedicae (strain SmR1)</name>
    <dbReference type="NCBI Taxonomy" id="757424"/>
    <lineage>
        <taxon>Bacteria</taxon>
        <taxon>Pseudomonadati</taxon>
        <taxon>Pseudomonadota</taxon>
        <taxon>Betaproteobacteria</taxon>
        <taxon>Burkholderiales</taxon>
        <taxon>Oxalobacteraceae</taxon>
        <taxon>Herbaspirillum</taxon>
    </lineage>
</organism>
<evidence type="ECO:0000313" key="2">
    <source>
        <dbReference type="Proteomes" id="UP000000329"/>
    </source>
</evidence>